<comment type="caution">
    <text evidence="7">The sequence shown here is derived from an EMBL/GenBank/DDBJ whole genome shotgun (WGS) entry which is preliminary data.</text>
</comment>
<evidence type="ECO:0000256" key="5">
    <source>
        <dbReference type="SAM" id="MobiDB-lite"/>
    </source>
</evidence>
<comment type="subcellular location">
    <subcellularLocation>
        <location evidence="1">Membrane</location>
        <topology evidence="1">Multi-pass membrane protein</topology>
    </subcellularLocation>
</comment>
<dbReference type="AlphaFoldDB" id="A0AAV9V9K4"/>
<dbReference type="GO" id="GO:0016020">
    <property type="term" value="C:membrane"/>
    <property type="evidence" value="ECO:0007669"/>
    <property type="project" value="UniProtKB-SubCell"/>
</dbReference>
<name>A0AAV9V9K4_9PEZI</name>
<keyword evidence="3 6" id="KW-1133">Transmembrane helix</keyword>
<protein>
    <recommendedName>
        <fullName evidence="9">Zinc/iron permease</fullName>
    </recommendedName>
</protein>
<feature type="compositionally biased region" description="Polar residues" evidence="5">
    <location>
        <begin position="130"/>
        <end position="139"/>
    </location>
</feature>
<accession>A0AAV9V9K4</accession>
<feature type="compositionally biased region" description="Basic and acidic residues" evidence="5">
    <location>
        <begin position="278"/>
        <end position="289"/>
    </location>
</feature>
<feature type="transmembrane region" description="Helical" evidence="6">
    <location>
        <begin position="44"/>
        <end position="61"/>
    </location>
</feature>
<feature type="transmembrane region" description="Helical" evidence="6">
    <location>
        <begin position="376"/>
        <end position="401"/>
    </location>
</feature>
<dbReference type="GO" id="GO:0005385">
    <property type="term" value="F:zinc ion transmembrane transporter activity"/>
    <property type="evidence" value="ECO:0007669"/>
    <property type="project" value="TreeGrafter"/>
</dbReference>
<gene>
    <name evidence="7" type="ORF">TWF730_007650</name>
</gene>
<feature type="transmembrane region" description="Helical" evidence="6">
    <location>
        <begin position="7"/>
        <end position="32"/>
    </location>
</feature>
<feature type="transmembrane region" description="Helical" evidence="6">
    <location>
        <begin position="81"/>
        <end position="99"/>
    </location>
</feature>
<dbReference type="EMBL" id="JAVHNS010000004">
    <property type="protein sequence ID" value="KAK6358303.1"/>
    <property type="molecule type" value="Genomic_DNA"/>
</dbReference>
<dbReference type="InterPro" id="IPR003689">
    <property type="entry name" value="ZIP"/>
</dbReference>
<evidence type="ECO:0000256" key="6">
    <source>
        <dbReference type="SAM" id="Phobius"/>
    </source>
</evidence>
<keyword evidence="2 6" id="KW-0812">Transmembrane</keyword>
<feature type="region of interest" description="Disordered" evidence="5">
    <location>
        <begin position="275"/>
        <end position="328"/>
    </location>
</feature>
<feature type="transmembrane region" description="Helical" evidence="6">
    <location>
        <begin position="337"/>
        <end position="356"/>
    </location>
</feature>
<feature type="region of interest" description="Disordered" evidence="5">
    <location>
        <begin position="116"/>
        <end position="164"/>
    </location>
</feature>
<reference evidence="7 8" key="1">
    <citation type="submission" date="2019-10" db="EMBL/GenBank/DDBJ databases">
        <authorList>
            <person name="Palmer J.M."/>
        </authorList>
    </citation>
    <scope>NUCLEOTIDE SEQUENCE [LARGE SCALE GENOMIC DNA]</scope>
    <source>
        <strain evidence="7 8">TWF730</strain>
    </source>
</reference>
<keyword evidence="8" id="KW-1185">Reference proteome</keyword>
<evidence type="ECO:0000256" key="3">
    <source>
        <dbReference type="ARBA" id="ARBA00022989"/>
    </source>
</evidence>
<evidence type="ECO:0000256" key="2">
    <source>
        <dbReference type="ARBA" id="ARBA00022692"/>
    </source>
</evidence>
<feature type="compositionally biased region" description="Basic and acidic residues" evidence="5">
    <location>
        <begin position="302"/>
        <end position="327"/>
    </location>
</feature>
<organism evidence="7 8">
    <name type="scientific">Orbilia blumenaviensis</name>
    <dbReference type="NCBI Taxonomy" id="1796055"/>
    <lineage>
        <taxon>Eukaryota</taxon>
        <taxon>Fungi</taxon>
        <taxon>Dikarya</taxon>
        <taxon>Ascomycota</taxon>
        <taxon>Pezizomycotina</taxon>
        <taxon>Orbiliomycetes</taxon>
        <taxon>Orbiliales</taxon>
        <taxon>Orbiliaceae</taxon>
        <taxon>Orbilia</taxon>
    </lineage>
</organism>
<proteinExistence type="predicted"/>
<evidence type="ECO:0000256" key="4">
    <source>
        <dbReference type="ARBA" id="ARBA00023136"/>
    </source>
</evidence>
<feature type="transmembrane region" description="Helical" evidence="6">
    <location>
        <begin position="408"/>
        <end position="428"/>
    </location>
</feature>
<sequence length="495" mass="54601">MMDEPDARAWVLTLCSALACCAGASVIFIDLLPWKRFSIQSNSTFLAACLSLSFSVLLFSSARLFGEAITYLERGYGANPYYIIILSFSAGFLVCYYLFKFLHRFIPHRTVNCDDDDSDDNDNDDKPLQNGHSSGSNGDTVVGHNDHDHDHHDHDHSHEHGRLSNGKVVIPDEETALLGNGGGGGYHNLQHRPTLAKRFSDTVSKITRRCTEDGRCLGFVTCPCEGNCLHKKGEPKPLHACLPRHCERSYTGLLHQPGCSSDRALREIPILEDEEHDHDESDGHHHREVEQEEDDRHHHHDGHGQGHDGEHDAGTHGSNHVDEDGHANNKHAHHHHVANNAFVGIGFQTTLAIALHRCPDGFITFVTNHADKQLGFTIFLSLFIHSAVDGFTMCLPLYLALQSAWKAVLITFVIGGLAQPLGGLFAFIWLKFGSAPSETVYGIIFSFTAGLMSVVAVQLLRQIPSDHKHPDLPYISMLAGVILMCLSIALTTSNS</sequence>
<evidence type="ECO:0008006" key="9">
    <source>
        <dbReference type="Google" id="ProtNLM"/>
    </source>
</evidence>
<evidence type="ECO:0000313" key="7">
    <source>
        <dbReference type="EMBL" id="KAK6358303.1"/>
    </source>
</evidence>
<evidence type="ECO:0000256" key="1">
    <source>
        <dbReference type="ARBA" id="ARBA00004141"/>
    </source>
</evidence>
<dbReference type="Pfam" id="PF02535">
    <property type="entry name" value="Zip"/>
    <property type="match status" value="1"/>
</dbReference>
<feature type="transmembrane region" description="Helical" evidence="6">
    <location>
        <begin position="440"/>
        <end position="460"/>
    </location>
</feature>
<evidence type="ECO:0000313" key="8">
    <source>
        <dbReference type="Proteomes" id="UP001373714"/>
    </source>
</evidence>
<feature type="compositionally biased region" description="Basic and acidic residues" evidence="5">
    <location>
        <begin position="144"/>
        <end position="162"/>
    </location>
</feature>
<dbReference type="Proteomes" id="UP001373714">
    <property type="component" value="Unassembled WGS sequence"/>
</dbReference>
<keyword evidence="4 6" id="KW-0472">Membrane</keyword>
<dbReference type="PANTHER" id="PTHR11040:SF210">
    <property type="entry name" value="ZINC-REGULATED TRANSPORTER 3"/>
    <property type="match status" value="1"/>
</dbReference>
<dbReference type="PANTHER" id="PTHR11040">
    <property type="entry name" value="ZINC/IRON TRANSPORTER"/>
    <property type="match status" value="1"/>
</dbReference>
<feature type="transmembrane region" description="Helical" evidence="6">
    <location>
        <begin position="472"/>
        <end position="490"/>
    </location>
</feature>